<protein>
    <submittedName>
        <fullName evidence="1">Uncharacterized protein</fullName>
    </submittedName>
</protein>
<accession>A0A2H4J442</accession>
<proteinExistence type="predicted"/>
<sequence length="108" mass="11385">MALVQTGLYKAARRRPTTAAFTPESAAWVRKLFRSCSQNGNTPITSKNEGAKIATTHAVAPSQPEGWAFMDAPRNAANVKSGPGTACAKPYPARNVSLATHPFGTVAD</sequence>
<dbReference type="EMBL" id="MF417880">
    <property type="protein sequence ID" value="ASN68713.1"/>
    <property type="molecule type" value="Genomic_DNA"/>
</dbReference>
<organism evidence="1">
    <name type="scientific">uncultured Caudovirales phage</name>
    <dbReference type="NCBI Taxonomy" id="2100421"/>
    <lineage>
        <taxon>Viruses</taxon>
        <taxon>Duplodnaviria</taxon>
        <taxon>Heunggongvirae</taxon>
        <taxon>Uroviricota</taxon>
        <taxon>Caudoviricetes</taxon>
        <taxon>Peduoviridae</taxon>
        <taxon>Maltschvirus</taxon>
        <taxon>Maltschvirus maltsch</taxon>
    </lineage>
</organism>
<gene>
    <name evidence="1" type="ORF">9F5_26</name>
</gene>
<name>A0A2H4J442_9CAUD</name>
<reference evidence="1" key="1">
    <citation type="submission" date="2017-06" db="EMBL/GenBank/DDBJ databases">
        <title>Novel phages from South African skin metaviromes.</title>
        <authorList>
            <person name="van Zyl L.J."/>
            <person name="Abrahams Y."/>
            <person name="Stander E.A."/>
            <person name="Kirby B.M."/>
            <person name="Clavaud C."/>
            <person name="Farcet C."/>
            <person name="Breton L."/>
            <person name="Trindade M.I."/>
        </authorList>
    </citation>
    <scope>NUCLEOTIDE SEQUENCE</scope>
</reference>
<evidence type="ECO:0000313" key="1">
    <source>
        <dbReference type="EMBL" id="ASN68713.1"/>
    </source>
</evidence>